<keyword evidence="1" id="KW-0694">RNA-binding</keyword>
<evidence type="ECO:0000256" key="1">
    <source>
        <dbReference type="PROSITE-ProRule" id="PRU00266"/>
    </source>
</evidence>
<reference evidence="5 6" key="1">
    <citation type="submission" date="2016-09" db="EMBL/GenBank/DDBJ databases">
        <title>Extensive genetic diversity and differential bi-allelic expression allows diatom success in the polar Southern Ocean.</title>
        <authorList>
            <consortium name="DOE Joint Genome Institute"/>
            <person name="Mock T."/>
            <person name="Otillar R.P."/>
            <person name="Strauss J."/>
            <person name="Dupont C."/>
            <person name="Frickenhaus S."/>
            <person name="Maumus F."/>
            <person name="Mcmullan M."/>
            <person name="Sanges R."/>
            <person name="Schmutz J."/>
            <person name="Toseland A."/>
            <person name="Valas R."/>
            <person name="Veluchamy A."/>
            <person name="Ward B.J."/>
            <person name="Allen A."/>
            <person name="Barry K."/>
            <person name="Falciatore A."/>
            <person name="Ferrante M."/>
            <person name="Fortunato A.E."/>
            <person name="Gloeckner G."/>
            <person name="Gruber A."/>
            <person name="Hipkin R."/>
            <person name="Janech M."/>
            <person name="Kroth P."/>
            <person name="Leese F."/>
            <person name="Lindquist E."/>
            <person name="Lyon B.R."/>
            <person name="Martin J."/>
            <person name="Mayer C."/>
            <person name="Parker M."/>
            <person name="Quesneville H."/>
            <person name="Raymond J."/>
            <person name="Uhlig C."/>
            <person name="Valentin K.U."/>
            <person name="Worden A.Z."/>
            <person name="Armbrust E.V."/>
            <person name="Bowler C."/>
            <person name="Green B."/>
            <person name="Moulton V."/>
            <person name="Van Oosterhout C."/>
            <person name="Grigoriev I."/>
        </authorList>
    </citation>
    <scope>NUCLEOTIDE SEQUENCE [LARGE SCALE GENOMIC DNA]</scope>
    <source>
        <strain evidence="5 6">CCMP1102</strain>
    </source>
</reference>
<dbReference type="GO" id="GO:0003723">
    <property type="term" value="F:RNA binding"/>
    <property type="evidence" value="ECO:0007669"/>
    <property type="project" value="UniProtKB-UniRule"/>
</dbReference>
<feature type="region of interest" description="Disordered" evidence="2">
    <location>
        <begin position="146"/>
        <end position="226"/>
    </location>
</feature>
<feature type="compositionally biased region" description="Low complexity" evidence="2">
    <location>
        <begin position="195"/>
        <end position="208"/>
    </location>
</feature>
<accession>A0A1E7ERE6</accession>
<dbReference type="InterPro" id="IPR014720">
    <property type="entry name" value="dsRBD_dom"/>
</dbReference>
<dbReference type="KEGG" id="fcy:FRACYDRAFT_249483"/>
<dbReference type="Proteomes" id="UP000095751">
    <property type="component" value="Unassembled WGS sequence"/>
</dbReference>
<evidence type="ECO:0000259" key="4">
    <source>
        <dbReference type="PROSITE" id="PS50137"/>
    </source>
</evidence>
<dbReference type="Gene3D" id="3.30.160.20">
    <property type="match status" value="1"/>
</dbReference>
<evidence type="ECO:0000256" key="2">
    <source>
        <dbReference type="SAM" id="MobiDB-lite"/>
    </source>
</evidence>
<evidence type="ECO:0000313" key="6">
    <source>
        <dbReference type="Proteomes" id="UP000095751"/>
    </source>
</evidence>
<sequence>MDNNDVSVSASASVSVSSGDEVVEERGVVTVSSSEEVFDGISTFNSGQHGHHRHHASAAPLPHYSISIRSMTRIVFISGFIVFLNINYYFNYHYSSSSNSSSYYSSSSLSSSSSIIMAKDSWSIPIIPIRNQILLQLQQQFNLNHQLDDERNNNNNRSNNSIKISKEDEEQVDSNRRKKVGIETEIESSTITLINNNNNPNNNNNNNKEQQKKQKQMKQQTKQKRQIQQKHLYYFEYWLNNTFDHNNSGDSKLINAPNIDIPKELKGRGRARQANSSFVMLDEREDRPAIMLAQQEVEQHKIASSFSPSTSLNQNEGLSAQRNRERNAEAFLENVTEKTALAKLNTFCMKTKIPFKENWERCRTKTQCKLSYKSSLRTISVVATGDSKKVAKRKAAEKLLKALKSSRNS</sequence>
<organism evidence="5 6">
    <name type="scientific">Fragilariopsis cylindrus CCMP1102</name>
    <dbReference type="NCBI Taxonomy" id="635003"/>
    <lineage>
        <taxon>Eukaryota</taxon>
        <taxon>Sar</taxon>
        <taxon>Stramenopiles</taxon>
        <taxon>Ochrophyta</taxon>
        <taxon>Bacillariophyta</taxon>
        <taxon>Bacillariophyceae</taxon>
        <taxon>Bacillariophycidae</taxon>
        <taxon>Bacillariales</taxon>
        <taxon>Bacillariaceae</taxon>
        <taxon>Fragilariopsis</taxon>
    </lineage>
</organism>
<feature type="domain" description="DRBM" evidence="4">
    <location>
        <begin position="383"/>
        <end position="405"/>
    </location>
</feature>
<dbReference type="SUPFAM" id="SSF54768">
    <property type="entry name" value="dsRNA-binding domain-like"/>
    <property type="match status" value="1"/>
</dbReference>
<keyword evidence="6" id="KW-1185">Reference proteome</keyword>
<evidence type="ECO:0000256" key="3">
    <source>
        <dbReference type="SAM" id="Phobius"/>
    </source>
</evidence>
<dbReference type="InParanoid" id="A0A1E7ERE6"/>
<keyword evidence="3" id="KW-0812">Transmembrane</keyword>
<feature type="transmembrane region" description="Helical" evidence="3">
    <location>
        <begin position="71"/>
        <end position="90"/>
    </location>
</feature>
<proteinExistence type="predicted"/>
<dbReference type="AlphaFoldDB" id="A0A1E7ERE6"/>
<dbReference type="OrthoDB" id="46694at2759"/>
<keyword evidence="3" id="KW-0472">Membrane</keyword>
<dbReference type="EMBL" id="KV784379">
    <property type="protein sequence ID" value="OEU08590.1"/>
    <property type="molecule type" value="Genomic_DNA"/>
</dbReference>
<evidence type="ECO:0000313" key="5">
    <source>
        <dbReference type="EMBL" id="OEU08590.1"/>
    </source>
</evidence>
<gene>
    <name evidence="5" type="ORF">FRACYDRAFT_249483</name>
</gene>
<keyword evidence="3" id="KW-1133">Transmembrane helix</keyword>
<feature type="compositionally biased region" description="Basic residues" evidence="2">
    <location>
        <begin position="213"/>
        <end position="226"/>
    </location>
</feature>
<dbReference type="PROSITE" id="PS50137">
    <property type="entry name" value="DS_RBD"/>
    <property type="match status" value="1"/>
</dbReference>
<name>A0A1E7ERE6_9STRA</name>
<protein>
    <recommendedName>
        <fullName evidence="4">DRBM domain-containing protein</fullName>
    </recommendedName>
</protein>